<evidence type="ECO:0000259" key="1">
    <source>
        <dbReference type="Pfam" id="PF08281"/>
    </source>
</evidence>
<dbReference type="SUPFAM" id="SSF88659">
    <property type="entry name" value="Sigma3 and sigma4 domains of RNA polymerase sigma factors"/>
    <property type="match status" value="1"/>
</dbReference>
<reference evidence="3" key="1">
    <citation type="journal article" date="2019" name="Int. J. Syst. Evol. Microbiol.">
        <title>The Global Catalogue of Microorganisms (GCM) 10K type strain sequencing project: providing services to taxonomists for standard genome sequencing and annotation.</title>
        <authorList>
            <consortium name="The Broad Institute Genomics Platform"/>
            <consortium name="The Broad Institute Genome Sequencing Center for Infectious Disease"/>
            <person name="Wu L."/>
            <person name="Ma J."/>
        </authorList>
    </citation>
    <scope>NUCLEOTIDE SEQUENCE [LARGE SCALE GENOMIC DNA]</scope>
    <source>
        <strain evidence="3">IBRC-M 10987</strain>
    </source>
</reference>
<dbReference type="InterPro" id="IPR013324">
    <property type="entry name" value="RNA_pol_sigma_r3/r4-like"/>
</dbReference>
<accession>A0ABV8K9Z7</accession>
<gene>
    <name evidence="2" type="ORF">ACFOZ8_24910</name>
</gene>
<dbReference type="EMBL" id="JBHSAM010000034">
    <property type="protein sequence ID" value="MFC4102866.1"/>
    <property type="molecule type" value="Genomic_DNA"/>
</dbReference>
<proteinExistence type="predicted"/>
<sequence length="178" mass="20668">MGERKKKIPDLDDRGFMLHMRDLKLAYRETYWQLRKALIKCGEDGPDAPTLRGAISDVNFTIMWLHTGKLPGNKRGIERRSAYQREKLMDPVRLQAYVEKSKAGSPTNLSDWEMFQLEEALRRLSDRERDCYVMCHGHGFSHSYIAELLKIEKTSVDEYIKRAQKKVSADLGGNLFLM</sequence>
<name>A0ABV8K9Z7_9BACL</name>
<evidence type="ECO:0000313" key="3">
    <source>
        <dbReference type="Proteomes" id="UP001595715"/>
    </source>
</evidence>
<protein>
    <submittedName>
        <fullName evidence="2">Sigma factor-like helix-turn-helix DNA-binding protein</fullName>
    </submittedName>
</protein>
<dbReference type="Pfam" id="PF08281">
    <property type="entry name" value="Sigma70_r4_2"/>
    <property type="match status" value="1"/>
</dbReference>
<keyword evidence="3" id="KW-1185">Reference proteome</keyword>
<evidence type="ECO:0000313" key="2">
    <source>
        <dbReference type="EMBL" id="MFC4102866.1"/>
    </source>
</evidence>
<dbReference type="Gene3D" id="1.10.10.10">
    <property type="entry name" value="Winged helix-like DNA-binding domain superfamily/Winged helix DNA-binding domain"/>
    <property type="match status" value="1"/>
</dbReference>
<dbReference type="RefSeq" id="WP_377721469.1">
    <property type="nucleotide sequence ID" value="NZ_JBHSAM010000034.1"/>
</dbReference>
<dbReference type="InterPro" id="IPR036388">
    <property type="entry name" value="WH-like_DNA-bd_sf"/>
</dbReference>
<comment type="caution">
    <text evidence="2">The sequence shown here is derived from an EMBL/GenBank/DDBJ whole genome shotgun (WGS) entry which is preliminary data.</text>
</comment>
<dbReference type="Proteomes" id="UP001595715">
    <property type="component" value="Unassembled WGS sequence"/>
</dbReference>
<feature type="domain" description="RNA polymerase sigma factor 70 region 4 type 2" evidence="1">
    <location>
        <begin position="116"/>
        <end position="166"/>
    </location>
</feature>
<dbReference type="InterPro" id="IPR013249">
    <property type="entry name" value="RNA_pol_sigma70_r4_t2"/>
</dbReference>
<organism evidence="2 3">
    <name type="scientific">Paenibacillus xanthanilyticus</name>
    <dbReference type="NCBI Taxonomy" id="1783531"/>
    <lineage>
        <taxon>Bacteria</taxon>
        <taxon>Bacillati</taxon>
        <taxon>Bacillota</taxon>
        <taxon>Bacilli</taxon>
        <taxon>Bacillales</taxon>
        <taxon>Paenibacillaceae</taxon>
        <taxon>Paenibacillus</taxon>
    </lineage>
</organism>